<proteinExistence type="predicted"/>
<evidence type="ECO:0000313" key="2">
    <source>
        <dbReference type="Proteomes" id="UP000182227"/>
    </source>
</evidence>
<protein>
    <submittedName>
        <fullName evidence="1">Multidrug-efflux transporter protein</fullName>
    </submittedName>
</protein>
<gene>
    <name evidence="1" type="ORF">BN970_05080</name>
</gene>
<dbReference type="Proteomes" id="UP000182227">
    <property type="component" value="Unassembled WGS sequence"/>
</dbReference>
<organism evidence="1 2">
    <name type="scientific">Mycolicibacterium conceptionense</name>
    <dbReference type="NCBI Taxonomy" id="451644"/>
    <lineage>
        <taxon>Bacteria</taxon>
        <taxon>Bacillati</taxon>
        <taxon>Actinomycetota</taxon>
        <taxon>Actinomycetes</taxon>
        <taxon>Mycobacteriales</taxon>
        <taxon>Mycobacteriaceae</taxon>
        <taxon>Mycolicibacterium</taxon>
    </lineage>
</organism>
<name>A0A0U1DTY3_9MYCO</name>
<reference evidence="1 2" key="1">
    <citation type="submission" date="2015-03" db="EMBL/GenBank/DDBJ databases">
        <authorList>
            <person name="Murphy D."/>
        </authorList>
    </citation>
    <scope>NUCLEOTIDE SEQUENCE [LARGE SCALE GENOMIC DNA]</scope>
    <source>
        <strain evidence="1 2">D16</strain>
    </source>
</reference>
<dbReference type="AlphaFoldDB" id="A0A0U1DTY3"/>
<dbReference type="EMBL" id="CTEF01000004">
    <property type="protein sequence ID" value="CQD21649.1"/>
    <property type="molecule type" value="Genomic_DNA"/>
</dbReference>
<accession>A0A0U1DTY3</accession>
<evidence type="ECO:0000313" key="1">
    <source>
        <dbReference type="EMBL" id="CQD21649.1"/>
    </source>
</evidence>
<sequence>MLAGAGVLFLTRPHLIGIDAEEDELDELTDEATAVTVGSDS</sequence>